<evidence type="ECO:0000256" key="1">
    <source>
        <dbReference type="ARBA" id="ARBA00007118"/>
    </source>
</evidence>
<comment type="caution">
    <text evidence="5">The sequence shown here is derived from an EMBL/GenBank/DDBJ whole genome shotgun (WGS) entry which is preliminary data.</text>
</comment>
<feature type="region of interest" description="Disordered" evidence="3">
    <location>
        <begin position="1"/>
        <end position="32"/>
    </location>
</feature>
<evidence type="ECO:0000259" key="4">
    <source>
        <dbReference type="Pfam" id="PF00881"/>
    </source>
</evidence>
<dbReference type="RefSeq" id="WP_274041225.1">
    <property type="nucleotide sequence ID" value="NZ_JANCPR020000011.1"/>
</dbReference>
<dbReference type="Gene3D" id="3.40.109.10">
    <property type="entry name" value="NADH Oxidase"/>
    <property type="match status" value="2"/>
</dbReference>
<dbReference type="InterPro" id="IPR029479">
    <property type="entry name" value="Nitroreductase"/>
</dbReference>
<comment type="similarity">
    <text evidence="1">Belongs to the nitroreductase family.</text>
</comment>
<dbReference type="SUPFAM" id="SSF55469">
    <property type="entry name" value="FMN-dependent nitroreductase-like"/>
    <property type="match status" value="1"/>
</dbReference>
<accession>A0ABT6ZVC5</accession>
<evidence type="ECO:0000256" key="3">
    <source>
        <dbReference type="SAM" id="MobiDB-lite"/>
    </source>
</evidence>
<proteinExistence type="inferred from homology"/>
<feature type="domain" description="Nitroreductase" evidence="4">
    <location>
        <begin position="41"/>
        <end position="93"/>
    </location>
</feature>
<dbReference type="PANTHER" id="PTHR43673:SF10">
    <property type="entry name" value="NADH DEHYDROGENASE_NAD(P)H NITROREDUCTASE XCC3605-RELATED"/>
    <property type="match status" value="1"/>
</dbReference>
<evidence type="ECO:0000256" key="2">
    <source>
        <dbReference type="ARBA" id="ARBA00023002"/>
    </source>
</evidence>
<feature type="compositionally biased region" description="Low complexity" evidence="3">
    <location>
        <begin position="1"/>
        <end position="15"/>
    </location>
</feature>
<dbReference type="PANTHER" id="PTHR43673">
    <property type="entry name" value="NAD(P)H NITROREDUCTASE YDGI-RELATED"/>
    <property type="match status" value="1"/>
</dbReference>
<sequence length="204" mass="21720">MPQSDPVSEYAYEPEPAAPSPLAPDPRTPGTLTSEAIASLRATRAFDERPVPRPVLLRILEAARWTGSARNRQPWHFTVVTDPALRRRLGALSAYAAHLAQAPVVVLLAVDREHGGQDAEFDAGRAAQNLMLAAHSLGIGSCPASFFPDEAAAEATRLAAAPAGWRVRTAVSLGYPRPRPRTGTPAIPTGRRALDTLVTWHGGG</sequence>
<keyword evidence="6" id="KW-1185">Reference proteome</keyword>
<dbReference type="EMBL" id="JANCPR020000011">
    <property type="protein sequence ID" value="MDJ1133028.1"/>
    <property type="molecule type" value="Genomic_DNA"/>
</dbReference>
<dbReference type="InterPro" id="IPR000415">
    <property type="entry name" value="Nitroreductase-like"/>
</dbReference>
<keyword evidence="2" id="KW-0560">Oxidoreductase</keyword>
<organism evidence="5 6">
    <name type="scientific">Streptomyces iconiensis</name>
    <dbReference type="NCBI Taxonomy" id="1384038"/>
    <lineage>
        <taxon>Bacteria</taxon>
        <taxon>Bacillati</taxon>
        <taxon>Actinomycetota</taxon>
        <taxon>Actinomycetes</taxon>
        <taxon>Kitasatosporales</taxon>
        <taxon>Streptomycetaceae</taxon>
        <taxon>Streptomyces</taxon>
    </lineage>
</organism>
<dbReference type="CDD" id="cd02062">
    <property type="entry name" value="Nitro_FMN_reductase"/>
    <property type="match status" value="1"/>
</dbReference>
<evidence type="ECO:0000313" key="6">
    <source>
        <dbReference type="Proteomes" id="UP001214441"/>
    </source>
</evidence>
<evidence type="ECO:0000313" key="5">
    <source>
        <dbReference type="EMBL" id="MDJ1133028.1"/>
    </source>
</evidence>
<name>A0ABT6ZVC5_9ACTN</name>
<dbReference type="Pfam" id="PF00881">
    <property type="entry name" value="Nitroreductase"/>
    <property type="match status" value="2"/>
</dbReference>
<reference evidence="5 6" key="1">
    <citation type="submission" date="2023-05" db="EMBL/GenBank/DDBJ databases">
        <title>Streptantibioticus silvisoli sp. nov., acidotolerant actinomycetes 1 from pine litter.</title>
        <authorList>
            <person name="Swiecimska M."/>
            <person name="Golinska P."/>
            <person name="Sangal V."/>
            <person name="Wachnowicz B."/>
            <person name="Goodfellow M."/>
        </authorList>
    </citation>
    <scope>NUCLEOTIDE SEQUENCE [LARGE SCALE GENOMIC DNA]</scope>
    <source>
        <strain evidence="5 6">DSM 42109</strain>
    </source>
</reference>
<gene>
    <name evidence="5" type="ORF">NMN56_013865</name>
</gene>
<dbReference type="Proteomes" id="UP001214441">
    <property type="component" value="Unassembled WGS sequence"/>
</dbReference>
<protein>
    <submittedName>
        <fullName evidence="5">Nitroreductase family protein</fullName>
    </submittedName>
</protein>
<feature type="domain" description="Nitroreductase" evidence="4">
    <location>
        <begin position="95"/>
        <end position="175"/>
    </location>
</feature>
<feature type="compositionally biased region" description="Pro residues" evidence="3">
    <location>
        <begin position="16"/>
        <end position="27"/>
    </location>
</feature>